<reference evidence="2 3" key="2">
    <citation type="journal article" date="2017" name="Front. Plant Sci.">
        <title>Gene Classification and Mining of Molecular Markers Useful in Red Clover (Trifolium pratense) Breeding.</title>
        <authorList>
            <person name="Istvanek J."/>
            <person name="Dluhosova J."/>
            <person name="Dluhos P."/>
            <person name="Patkova L."/>
            <person name="Nedelnik J."/>
            <person name="Repkova J."/>
        </authorList>
    </citation>
    <scope>NUCLEOTIDE SEQUENCE [LARGE SCALE GENOMIC DNA]</scope>
    <source>
        <strain evidence="3">cv. Tatra</strain>
        <tissue evidence="2">Young leaves</tissue>
    </source>
</reference>
<evidence type="ECO:0000256" key="1">
    <source>
        <dbReference type="SAM" id="MobiDB-lite"/>
    </source>
</evidence>
<sequence>MARNNRHTTQRWKPSLSPIEEDPVHMIEEHSNNIDRKSHSVKNVSHQSPTKKSSSFGCLSHQSR</sequence>
<dbReference type="EMBL" id="ASHM01071372">
    <property type="protein sequence ID" value="PNX55390.1"/>
    <property type="molecule type" value="Genomic_DNA"/>
</dbReference>
<evidence type="ECO:0000313" key="3">
    <source>
        <dbReference type="Proteomes" id="UP000236291"/>
    </source>
</evidence>
<gene>
    <name evidence="2" type="ORF">L195_g049019</name>
</gene>
<proteinExistence type="predicted"/>
<accession>A0A2K3JMZ5</accession>
<dbReference type="AlphaFoldDB" id="A0A2K3JMZ5"/>
<comment type="caution">
    <text evidence="2">The sequence shown here is derived from an EMBL/GenBank/DDBJ whole genome shotgun (WGS) entry which is preliminary data.</text>
</comment>
<organism evidence="2 3">
    <name type="scientific">Trifolium pratense</name>
    <name type="common">Red clover</name>
    <dbReference type="NCBI Taxonomy" id="57577"/>
    <lineage>
        <taxon>Eukaryota</taxon>
        <taxon>Viridiplantae</taxon>
        <taxon>Streptophyta</taxon>
        <taxon>Embryophyta</taxon>
        <taxon>Tracheophyta</taxon>
        <taxon>Spermatophyta</taxon>
        <taxon>Magnoliopsida</taxon>
        <taxon>eudicotyledons</taxon>
        <taxon>Gunneridae</taxon>
        <taxon>Pentapetalae</taxon>
        <taxon>rosids</taxon>
        <taxon>fabids</taxon>
        <taxon>Fabales</taxon>
        <taxon>Fabaceae</taxon>
        <taxon>Papilionoideae</taxon>
        <taxon>50 kb inversion clade</taxon>
        <taxon>NPAAA clade</taxon>
        <taxon>Hologalegina</taxon>
        <taxon>IRL clade</taxon>
        <taxon>Trifolieae</taxon>
        <taxon>Trifolium</taxon>
    </lineage>
</organism>
<feature type="non-terminal residue" evidence="2">
    <location>
        <position position="64"/>
    </location>
</feature>
<feature type="compositionally biased region" description="Basic residues" evidence="1">
    <location>
        <begin position="1"/>
        <end position="10"/>
    </location>
</feature>
<feature type="region of interest" description="Disordered" evidence="1">
    <location>
        <begin position="1"/>
        <end position="64"/>
    </location>
</feature>
<feature type="compositionally biased region" description="Polar residues" evidence="1">
    <location>
        <begin position="41"/>
        <end position="64"/>
    </location>
</feature>
<protein>
    <submittedName>
        <fullName evidence="2">Uncharacterized protein</fullName>
    </submittedName>
</protein>
<reference evidence="2 3" key="1">
    <citation type="journal article" date="2014" name="Am. J. Bot.">
        <title>Genome assembly and annotation for red clover (Trifolium pratense; Fabaceae).</title>
        <authorList>
            <person name="Istvanek J."/>
            <person name="Jaros M."/>
            <person name="Krenek A."/>
            <person name="Repkova J."/>
        </authorList>
    </citation>
    <scope>NUCLEOTIDE SEQUENCE [LARGE SCALE GENOMIC DNA]</scope>
    <source>
        <strain evidence="3">cv. Tatra</strain>
        <tissue evidence="2">Young leaves</tissue>
    </source>
</reference>
<evidence type="ECO:0000313" key="2">
    <source>
        <dbReference type="EMBL" id="PNX55390.1"/>
    </source>
</evidence>
<name>A0A2K3JMZ5_TRIPR</name>
<feature type="compositionally biased region" description="Basic and acidic residues" evidence="1">
    <location>
        <begin position="22"/>
        <end position="38"/>
    </location>
</feature>
<dbReference type="Proteomes" id="UP000236291">
    <property type="component" value="Unassembled WGS sequence"/>
</dbReference>